<comment type="similarity">
    <text evidence="2">Belongs to the peptidase M13 family.</text>
</comment>
<proteinExistence type="inferred from homology"/>
<comment type="cofactor">
    <cofactor evidence="1">
        <name>Zn(2+)</name>
        <dbReference type="ChEBI" id="CHEBI:29105"/>
    </cofactor>
</comment>
<dbReference type="Gene3D" id="1.10.1380.10">
    <property type="entry name" value="Neutral endopeptidase , domain2"/>
    <property type="match status" value="1"/>
</dbReference>
<dbReference type="PANTHER" id="PTHR11733">
    <property type="entry name" value="ZINC METALLOPROTEASE FAMILY M13 NEPRILYSIN-RELATED"/>
    <property type="match status" value="1"/>
</dbReference>
<dbReference type="InterPro" id="IPR018497">
    <property type="entry name" value="Peptidase_M13_C"/>
</dbReference>
<feature type="domain" description="Peptidase M13 N-terminal" evidence="9">
    <location>
        <begin position="16"/>
        <end position="393"/>
    </location>
</feature>
<evidence type="ECO:0000256" key="5">
    <source>
        <dbReference type="ARBA" id="ARBA00022801"/>
    </source>
</evidence>
<dbReference type="OrthoDB" id="9775677at2"/>
<dbReference type="InterPro" id="IPR000718">
    <property type="entry name" value="Peptidase_M13"/>
</dbReference>
<dbReference type="InterPro" id="IPR024079">
    <property type="entry name" value="MetalloPept_cat_dom_sf"/>
</dbReference>
<dbReference type="GO" id="GO:0005886">
    <property type="term" value="C:plasma membrane"/>
    <property type="evidence" value="ECO:0007669"/>
    <property type="project" value="TreeGrafter"/>
</dbReference>
<keyword evidence="3" id="KW-0645">Protease</keyword>
<dbReference type="PANTHER" id="PTHR11733:SF167">
    <property type="entry name" value="FI17812P1-RELATED"/>
    <property type="match status" value="1"/>
</dbReference>
<keyword evidence="5" id="KW-0378">Hydrolase</keyword>
<dbReference type="STRING" id="1194083.BN12_1850003"/>
<evidence type="ECO:0000313" key="11">
    <source>
        <dbReference type="Proteomes" id="UP000035721"/>
    </source>
</evidence>
<dbReference type="CDD" id="cd08662">
    <property type="entry name" value="M13"/>
    <property type="match status" value="1"/>
</dbReference>
<dbReference type="PRINTS" id="PR00786">
    <property type="entry name" value="NEPRILYSIN"/>
</dbReference>
<evidence type="ECO:0000256" key="4">
    <source>
        <dbReference type="ARBA" id="ARBA00022723"/>
    </source>
</evidence>
<organism evidence="10 11">
    <name type="scientific">Nostocoides japonicum T1-X7</name>
    <dbReference type="NCBI Taxonomy" id="1194083"/>
    <lineage>
        <taxon>Bacteria</taxon>
        <taxon>Bacillati</taxon>
        <taxon>Actinomycetota</taxon>
        <taxon>Actinomycetes</taxon>
        <taxon>Micrococcales</taxon>
        <taxon>Intrasporangiaceae</taxon>
        <taxon>Nostocoides</taxon>
    </lineage>
</organism>
<evidence type="ECO:0000259" key="9">
    <source>
        <dbReference type="Pfam" id="PF05649"/>
    </source>
</evidence>
<dbReference type="GO" id="GO:0004222">
    <property type="term" value="F:metalloendopeptidase activity"/>
    <property type="evidence" value="ECO:0007669"/>
    <property type="project" value="InterPro"/>
</dbReference>
<evidence type="ECO:0000256" key="1">
    <source>
        <dbReference type="ARBA" id="ARBA00001947"/>
    </source>
</evidence>
<evidence type="ECO:0000256" key="6">
    <source>
        <dbReference type="ARBA" id="ARBA00022833"/>
    </source>
</evidence>
<dbReference type="Pfam" id="PF01431">
    <property type="entry name" value="Peptidase_M13"/>
    <property type="match status" value="1"/>
</dbReference>
<comment type="caution">
    <text evidence="10">The sequence shown here is derived from an EMBL/GenBank/DDBJ whole genome shotgun (WGS) entry which is preliminary data.</text>
</comment>
<reference evidence="10 11" key="1">
    <citation type="journal article" date="2013" name="ISME J.">
        <title>A metabolic model for members of the genus Tetrasphaera involved in enhanced biological phosphorus removal.</title>
        <authorList>
            <person name="Kristiansen R."/>
            <person name="Nguyen H.T.T."/>
            <person name="Saunders A.M."/>
            <person name="Nielsen J.L."/>
            <person name="Wimmer R."/>
            <person name="Le V.Q."/>
            <person name="McIlroy S.J."/>
            <person name="Petrovski S."/>
            <person name="Seviour R.J."/>
            <person name="Calteau A."/>
            <person name="Nielsen K.L."/>
            <person name="Nielsen P.H."/>
        </authorList>
    </citation>
    <scope>NUCLEOTIDE SEQUENCE [LARGE SCALE GENOMIC DNA]</scope>
    <source>
        <strain evidence="10 11">T1-X7</strain>
    </source>
</reference>
<dbReference type="InterPro" id="IPR042089">
    <property type="entry name" value="Peptidase_M13_dom_2"/>
</dbReference>
<dbReference type="AlphaFoldDB" id="A0A077LZ99"/>
<keyword evidence="11" id="KW-1185">Reference proteome</keyword>
<keyword evidence="4" id="KW-0479">Metal-binding</keyword>
<gene>
    <name evidence="10" type="ORF">BN12_1850003</name>
</gene>
<dbReference type="InterPro" id="IPR008753">
    <property type="entry name" value="Peptidase_M13_N"/>
</dbReference>
<evidence type="ECO:0000256" key="7">
    <source>
        <dbReference type="ARBA" id="ARBA00023049"/>
    </source>
</evidence>
<dbReference type="GO" id="GO:0016485">
    <property type="term" value="P:protein processing"/>
    <property type="evidence" value="ECO:0007669"/>
    <property type="project" value="TreeGrafter"/>
</dbReference>
<feature type="domain" description="Peptidase M13 C-terminal" evidence="8">
    <location>
        <begin position="445"/>
        <end position="645"/>
    </location>
</feature>
<dbReference type="Gene3D" id="3.40.390.10">
    <property type="entry name" value="Collagenase (Catalytic Domain)"/>
    <property type="match status" value="1"/>
</dbReference>
<sequence length="651" mass="72892">MTSGIYLADQDPEVRPQDDLFLHANGRWLRENEIPGDRARYGTFDMLRERSESDCHEIVEDLAQRRAGLDDTERKVADLYAGFMDVDRVESAGVTPLRPFLDDVAALTSTAEVMPLLGRWLRDGVMGAVVPFVNTDDRDSDRYVVYLEQAGLGLPDESYYREEAFEPIRTAYVPHVERMLDLAGVPDAPAAAARVMALETELAAHHWDRVACRDAVRTYNKLTLDELAERSPAVDWRAWVTALGGSLEAVEEVVVRQPSYAEALSTALAGRPLEEWQDWLRWHAVHEFAPYLPSAFVEENFAFYGRTLSGMPQLRERWKRGVALVEAAMGEALGRAYVERHFPPVAKERMEILVGNLVEAFRRDFETLDWMSPETRKEALAKLERFVPKIGHPQEWRDYSALVVDPSDLVGTVRRASAFELDRNLAKLGGPVDRSEWFMTPQTVNAYYNPGLNEIVFPAAILQPPFFDVEADDAVNYGSIGAVIGHEIGHGFDDQGSRYDGDGNLRDWWTAEDRERFDARSQALIAQFDTQEPIEAPGHTVNGALTVGENIGDLGGLTIGHAAYLISTEDDGEPPVLDGLTGSQRFFLGWAQVWKGKARPEEAVRLLAIDPHAPQNCRSNVARNLDEFHAAFGAVEGDGMWLPPGERVRIF</sequence>
<evidence type="ECO:0000259" key="8">
    <source>
        <dbReference type="Pfam" id="PF01431"/>
    </source>
</evidence>
<protein>
    <submittedName>
        <fullName evidence="10">Putative peptidase</fullName>
    </submittedName>
</protein>
<dbReference type="GO" id="GO:0046872">
    <property type="term" value="F:metal ion binding"/>
    <property type="evidence" value="ECO:0007669"/>
    <property type="project" value="UniProtKB-KW"/>
</dbReference>
<dbReference type="SUPFAM" id="SSF55486">
    <property type="entry name" value="Metalloproteases ('zincins'), catalytic domain"/>
    <property type="match status" value="1"/>
</dbReference>
<name>A0A077LZ99_9MICO</name>
<dbReference type="PROSITE" id="PS51885">
    <property type="entry name" value="NEPRILYSIN"/>
    <property type="match status" value="1"/>
</dbReference>
<dbReference type="Proteomes" id="UP000035721">
    <property type="component" value="Unassembled WGS sequence"/>
</dbReference>
<accession>A0A077LZ99</accession>
<keyword evidence="6" id="KW-0862">Zinc</keyword>
<dbReference type="RefSeq" id="WP_048554286.1">
    <property type="nucleotide sequence ID" value="NZ_HF570958.1"/>
</dbReference>
<evidence type="ECO:0000256" key="2">
    <source>
        <dbReference type="ARBA" id="ARBA00007357"/>
    </source>
</evidence>
<keyword evidence="7" id="KW-0482">Metalloprotease</keyword>
<dbReference type="EMBL" id="CAJB01000096">
    <property type="protein sequence ID" value="CCH77325.1"/>
    <property type="molecule type" value="Genomic_DNA"/>
</dbReference>
<evidence type="ECO:0000256" key="3">
    <source>
        <dbReference type="ARBA" id="ARBA00022670"/>
    </source>
</evidence>
<evidence type="ECO:0000313" key="10">
    <source>
        <dbReference type="EMBL" id="CCH77325.1"/>
    </source>
</evidence>
<dbReference type="Pfam" id="PF05649">
    <property type="entry name" value="Peptidase_M13_N"/>
    <property type="match status" value="1"/>
</dbReference>